<dbReference type="AlphaFoldDB" id="A0A2R3Z2F8"/>
<evidence type="ECO:0000313" key="2">
    <source>
        <dbReference type="Proteomes" id="UP000241507"/>
    </source>
</evidence>
<accession>A0A2R3Z2F8</accession>
<protein>
    <submittedName>
        <fullName evidence="1">YqcI/YcgG family protein</fullName>
    </submittedName>
</protein>
<dbReference type="PANTHER" id="PTHR40045:SF1">
    <property type="entry name" value="YQCI_YCGG FAMILY PROTEIN"/>
    <property type="match status" value="1"/>
</dbReference>
<dbReference type="RefSeq" id="WP_107011241.1">
    <property type="nucleotide sequence ID" value="NZ_CP028136.1"/>
</dbReference>
<proteinExistence type="predicted"/>
<dbReference type="InterPro" id="IPR014988">
    <property type="entry name" value="Uncharacterised_YqcI/YcgG"/>
</dbReference>
<dbReference type="Proteomes" id="UP000241507">
    <property type="component" value="Chromosome"/>
</dbReference>
<dbReference type="PANTHER" id="PTHR40045">
    <property type="entry name" value="YCGG FAMILY PROTEIN"/>
    <property type="match status" value="1"/>
</dbReference>
<name>A0A2R3Z2F8_9FLAO</name>
<organism evidence="1 2">
    <name type="scientific">Christiangramia fulva</name>
    <dbReference type="NCBI Taxonomy" id="2126553"/>
    <lineage>
        <taxon>Bacteria</taxon>
        <taxon>Pseudomonadati</taxon>
        <taxon>Bacteroidota</taxon>
        <taxon>Flavobacteriia</taxon>
        <taxon>Flavobacteriales</taxon>
        <taxon>Flavobacteriaceae</taxon>
        <taxon>Christiangramia</taxon>
    </lineage>
</organism>
<keyword evidence="2" id="KW-1185">Reference proteome</keyword>
<dbReference type="Pfam" id="PF08892">
    <property type="entry name" value="YqcI_YcgG"/>
    <property type="match status" value="1"/>
</dbReference>
<reference evidence="2" key="1">
    <citation type="submission" date="2018-03" db="EMBL/GenBank/DDBJ databases">
        <title>Gramella fulva sp. nov., isolated from a dry surface of tidal flat.</title>
        <authorList>
            <person name="Hwang S.H."/>
            <person name="Hwang W.M."/>
            <person name="Kang K."/>
            <person name="Ahn T.-Y."/>
        </authorList>
    </citation>
    <scope>NUCLEOTIDE SEQUENCE [LARGE SCALE GENOMIC DNA]</scope>
    <source>
        <strain evidence="2">SH35</strain>
    </source>
</reference>
<evidence type="ECO:0000313" key="1">
    <source>
        <dbReference type="EMBL" id="AVR44463.1"/>
    </source>
</evidence>
<dbReference type="KEGG" id="grs:C7S20_03845"/>
<gene>
    <name evidence="1" type="ORF">C7S20_03845</name>
</gene>
<dbReference type="OrthoDB" id="283514at2"/>
<dbReference type="NCBIfam" id="NF041366">
    <property type="entry name" value="GntA_guanitoxin"/>
    <property type="match status" value="1"/>
</dbReference>
<sequence length="233" mass="27616">MKILEKSMRKNRRVLEIEEKKRLKKQFENFILKNDHPCIMAQTVFRMDEVDLHKYDSFGTAESARNLIKDIGAYLNNYDFESNDFRTFLAIFPNSPEYSEIEFEKLLWKQLEFLHKADKSEWDGEVSSDPESEHFSFSLCGKAFYIVGMHPGASRKARQSPYTAIAFNLHWQFEKLREMGTYQTVRDRIRDRDRELQGSINPMLEDFGTNSEARQYSGRAVDKKWKCPFHQTK</sequence>
<dbReference type="EMBL" id="CP028136">
    <property type="protein sequence ID" value="AVR44463.1"/>
    <property type="molecule type" value="Genomic_DNA"/>
</dbReference>